<keyword evidence="2" id="KW-0812">Transmembrane</keyword>
<organism evidence="3 4">
    <name type="scientific">Roseateles terrae</name>
    <dbReference type="NCBI Taxonomy" id="431060"/>
    <lineage>
        <taxon>Bacteria</taxon>
        <taxon>Pseudomonadati</taxon>
        <taxon>Pseudomonadota</taxon>
        <taxon>Betaproteobacteria</taxon>
        <taxon>Burkholderiales</taxon>
        <taxon>Sphaerotilaceae</taxon>
        <taxon>Roseateles</taxon>
    </lineage>
</organism>
<feature type="transmembrane region" description="Helical" evidence="2">
    <location>
        <begin position="47"/>
        <end position="64"/>
    </location>
</feature>
<evidence type="ECO:0000313" key="4">
    <source>
        <dbReference type="Proteomes" id="UP000574369"/>
    </source>
</evidence>
<evidence type="ECO:0000313" key="3">
    <source>
        <dbReference type="EMBL" id="MBB3195170.1"/>
    </source>
</evidence>
<evidence type="ECO:0000256" key="1">
    <source>
        <dbReference type="SAM" id="MobiDB-lite"/>
    </source>
</evidence>
<feature type="transmembrane region" description="Helical" evidence="2">
    <location>
        <begin position="121"/>
        <end position="144"/>
    </location>
</feature>
<feature type="transmembrane region" description="Helical" evidence="2">
    <location>
        <begin position="283"/>
        <end position="301"/>
    </location>
</feature>
<comment type="caution">
    <text evidence="3">The sequence shown here is derived from an EMBL/GenBank/DDBJ whole genome shotgun (WGS) entry which is preliminary data.</text>
</comment>
<protein>
    <recommendedName>
        <fullName evidence="5">O-antigen ligase domain-containing protein</fullName>
    </recommendedName>
</protein>
<accession>A0ABR6GST0</accession>
<dbReference type="EMBL" id="JACHXO010000004">
    <property type="protein sequence ID" value="MBB3195170.1"/>
    <property type="molecule type" value="Genomic_DNA"/>
</dbReference>
<feature type="transmembrane region" description="Helical" evidence="2">
    <location>
        <begin position="203"/>
        <end position="228"/>
    </location>
</feature>
<proteinExistence type="predicted"/>
<dbReference type="Proteomes" id="UP000574369">
    <property type="component" value="Unassembled WGS sequence"/>
</dbReference>
<feature type="transmembrane region" description="Helical" evidence="2">
    <location>
        <begin position="71"/>
        <end position="90"/>
    </location>
</feature>
<keyword evidence="2" id="KW-1133">Transmembrane helix</keyword>
<feature type="transmembrane region" description="Helical" evidence="2">
    <location>
        <begin position="171"/>
        <end position="191"/>
    </location>
</feature>
<evidence type="ECO:0008006" key="5">
    <source>
        <dbReference type="Google" id="ProtNLM"/>
    </source>
</evidence>
<feature type="transmembrane region" description="Helical" evidence="2">
    <location>
        <begin position="96"/>
        <end position="114"/>
    </location>
</feature>
<feature type="transmembrane region" description="Helical" evidence="2">
    <location>
        <begin position="240"/>
        <end position="263"/>
    </location>
</feature>
<keyword evidence="2" id="KW-0472">Membrane</keyword>
<feature type="transmembrane region" description="Helical" evidence="2">
    <location>
        <begin position="321"/>
        <end position="344"/>
    </location>
</feature>
<keyword evidence="4" id="KW-1185">Reference proteome</keyword>
<sequence length="422" mass="44943">MSIASQSPGTWTADASLQSPRPRVTLGLSIAFGLATLLLTRHAQVPGLSSLTAPFALLILLCTLRVSSVTLAVLPMLLYCCISLVVSVFLGNEVSVGLRFLVITIATLVAFGVRSQPVSPAWALFPVALQAVSIAILSLTLSVMQDPLMGGAVRAYAITSDWGDVYTLDGLYYRVQVIGNALIPLLFAVCLWQPPSRLRRWGLAMAVLGLLAAGNLTYFLMAGLAVFLRFKAYFYTHTRTWLTVFSLLGVVAVANSDVGISSVTRKFDGAGSSMGVRFDQIDAVVRATDTFPAAVLTGAGLGSRFPNGRINDYSDSLYIELQALFVGYQLGLIGAAIYGATLLYCARRTLNRQGRLIFWLYMLSGISNPYILDTNQIIATMLLVHLFPLNPRRSGPMATAAGASALAAPPPSPSPTSGSPAA</sequence>
<name>A0ABR6GST0_9BURK</name>
<evidence type="ECO:0000256" key="2">
    <source>
        <dbReference type="SAM" id="Phobius"/>
    </source>
</evidence>
<feature type="region of interest" description="Disordered" evidence="1">
    <location>
        <begin position="400"/>
        <end position="422"/>
    </location>
</feature>
<dbReference type="RefSeq" id="WP_088451011.1">
    <property type="nucleotide sequence ID" value="NZ_JACHXO010000004.1"/>
</dbReference>
<reference evidence="3 4" key="1">
    <citation type="submission" date="2020-08" db="EMBL/GenBank/DDBJ databases">
        <title>Genomic Encyclopedia of Type Strains, Phase III (KMG-III): the genomes of soil and plant-associated and newly described type strains.</title>
        <authorList>
            <person name="Whitman W."/>
        </authorList>
    </citation>
    <scope>NUCLEOTIDE SEQUENCE [LARGE SCALE GENOMIC DNA]</scope>
    <source>
        <strain evidence="3 4">CECT 7247</strain>
    </source>
</reference>
<gene>
    <name evidence="3" type="ORF">FHS28_002573</name>
</gene>
<feature type="transmembrane region" description="Helical" evidence="2">
    <location>
        <begin position="356"/>
        <end position="372"/>
    </location>
</feature>